<dbReference type="EMBL" id="BMXF01000001">
    <property type="protein sequence ID" value="GHB65927.1"/>
    <property type="molecule type" value="Genomic_DNA"/>
</dbReference>
<dbReference type="SUPFAM" id="SSF55326">
    <property type="entry name" value="PurM N-terminal domain-like"/>
    <property type="match status" value="1"/>
</dbReference>
<dbReference type="CDD" id="cd06061">
    <property type="entry name" value="PurM-like1"/>
    <property type="match status" value="1"/>
</dbReference>
<proteinExistence type="inferred from homology"/>
<comment type="caution">
    <text evidence="4">The sequence shown here is derived from an EMBL/GenBank/DDBJ whole genome shotgun (WGS) entry which is preliminary data.</text>
</comment>
<dbReference type="AlphaFoldDB" id="A0A8J3D373"/>
<feature type="domain" description="PurM-like N-terminal" evidence="2">
    <location>
        <begin position="37"/>
        <end position="140"/>
    </location>
</feature>
<feature type="domain" description="PurM-like C-terminal" evidence="3">
    <location>
        <begin position="159"/>
        <end position="319"/>
    </location>
</feature>
<evidence type="ECO:0000259" key="3">
    <source>
        <dbReference type="Pfam" id="PF02769"/>
    </source>
</evidence>
<evidence type="ECO:0000256" key="1">
    <source>
        <dbReference type="ARBA" id="ARBA00006243"/>
    </source>
</evidence>
<organism evidence="4 5">
    <name type="scientific">Persicitalea jodogahamensis</name>
    <dbReference type="NCBI Taxonomy" id="402147"/>
    <lineage>
        <taxon>Bacteria</taxon>
        <taxon>Pseudomonadati</taxon>
        <taxon>Bacteroidota</taxon>
        <taxon>Cytophagia</taxon>
        <taxon>Cytophagales</taxon>
        <taxon>Spirosomataceae</taxon>
        <taxon>Persicitalea</taxon>
    </lineage>
</organism>
<dbReference type="InterPro" id="IPR010918">
    <property type="entry name" value="PurM-like_C_dom"/>
</dbReference>
<evidence type="ECO:0000313" key="5">
    <source>
        <dbReference type="Proteomes" id="UP000598271"/>
    </source>
</evidence>
<accession>A0A8J3D373</accession>
<dbReference type="PIRSF" id="PIRSF005644">
    <property type="entry name" value="Hdrgns_mtr_HypE"/>
    <property type="match status" value="1"/>
</dbReference>
<dbReference type="Pfam" id="PF00586">
    <property type="entry name" value="AIRS"/>
    <property type="match status" value="1"/>
</dbReference>
<dbReference type="InterPro" id="IPR016188">
    <property type="entry name" value="PurM-like_N"/>
</dbReference>
<name>A0A8J3D373_9BACT</name>
<dbReference type="PANTHER" id="PTHR30303:SF4">
    <property type="entry name" value="HYDROGENASE EXPRESSION_FORMATION PROTEIN HYPE"/>
    <property type="match status" value="1"/>
</dbReference>
<dbReference type="Gene3D" id="3.90.650.10">
    <property type="entry name" value="PurM-like C-terminal domain"/>
    <property type="match status" value="1"/>
</dbReference>
<evidence type="ECO:0000259" key="2">
    <source>
        <dbReference type="Pfam" id="PF00586"/>
    </source>
</evidence>
<dbReference type="InterPro" id="IPR036921">
    <property type="entry name" value="PurM-like_N_sf"/>
</dbReference>
<dbReference type="GO" id="GO:0051604">
    <property type="term" value="P:protein maturation"/>
    <property type="evidence" value="ECO:0007669"/>
    <property type="project" value="TreeGrafter"/>
</dbReference>
<dbReference type="Gene3D" id="3.30.1330.10">
    <property type="entry name" value="PurM-like, N-terminal domain"/>
    <property type="match status" value="1"/>
</dbReference>
<dbReference type="PANTHER" id="PTHR30303">
    <property type="entry name" value="HYDROGENASE ISOENZYMES FORMATION PROTEIN HYPE"/>
    <property type="match status" value="1"/>
</dbReference>
<reference evidence="4 5" key="1">
    <citation type="journal article" date="2014" name="Int. J. Syst. Evol. Microbiol.">
        <title>Complete genome sequence of Corynebacterium casei LMG S-19264T (=DSM 44701T), isolated from a smear-ripened cheese.</title>
        <authorList>
            <consortium name="US DOE Joint Genome Institute (JGI-PGF)"/>
            <person name="Walter F."/>
            <person name="Albersmeier A."/>
            <person name="Kalinowski J."/>
            <person name="Ruckert C."/>
        </authorList>
    </citation>
    <scope>NUCLEOTIDE SEQUENCE [LARGE SCALE GENOMIC DNA]</scope>
    <source>
        <strain evidence="4 5">KCTC 12866</strain>
    </source>
</reference>
<dbReference type="SUPFAM" id="SSF56042">
    <property type="entry name" value="PurM C-terminal domain-like"/>
    <property type="match status" value="1"/>
</dbReference>
<keyword evidence="5" id="KW-1185">Reference proteome</keyword>
<dbReference type="InterPro" id="IPR011854">
    <property type="entry name" value="HypE"/>
</dbReference>
<evidence type="ECO:0000313" key="4">
    <source>
        <dbReference type="EMBL" id="GHB65927.1"/>
    </source>
</evidence>
<comment type="similarity">
    <text evidence="1">Belongs to the HypE family.</text>
</comment>
<dbReference type="Proteomes" id="UP000598271">
    <property type="component" value="Unassembled WGS sequence"/>
</dbReference>
<sequence>MEDKLGKIDHHLFEQFISTKCGKQREEVFAGPQFGVDVSVVDLPGEMAMAMTSDPLSLVPTLGLEESAWLSVQLMANDMATTGFAPMYGQFVLNLPSTFPKSEFKIYWEYIHQFCARIGIAITGVHTGFIEGQNSTIAGGGTFITIAPKSKILISKAARVGDAILVTKTCAISSAAILAMSFPETIKQKLGVETYHEACSTFYQTSSLEDALAAVGKNNEHDDITAMHDVTEGGVMGAIYELATASGHGATIYNDRLPIGRLQKEVCALFSLDPRHCIGAGSMIITCGKQAVAEVIQRLGAQNIDCVEVGELVEKKSGIMLVDKHVPSEVVYTEDDPYWAAFFEAFKSGWK</sequence>
<gene>
    <name evidence="4" type="ORF">GCM10007390_20050</name>
</gene>
<dbReference type="RefSeq" id="WP_189564154.1">
    <property type="nucleotide sequence ID" value="NZ_BMXF01000001.1"/>
</dbReference>
<dbReference type="Pfam" id="PF02769">
    <property type="entry name" value="AIRS_C"/>
    <property type="match status" value="1"/>
</dbReference>
<dbReference type="InterPro" id="IPR036676">
    <property type="entry name" value="PurM-like_C_sf"/>
</dbReference>
<protein>
    <submittedName>
        <fullName evidence="4">Hydrogenase expression protein</fullName>
    </submittedName>
</protein>